<proteinExistence type="predicted"/>
<dbReference type="OrthoDB" id="7462684at2"/>
<dbReference type="Proteomes" id="UP000032300">
    <property type="component" value="Chromosome"/>
</dbReference>
<dbReference type="AlphaFoldDB" id="A0A7U5HVN6"/>
<reference evidence="1 2" key="2">
    <citation type="submission" date="2015-02" db="EMBL/GenBank/DDBJ databases">
        <title>The complete genome of Sphingomonas hengshuiensis sp. WHSC-8 isolated from soil of Hengshui Lake.</title>
        <authorList>
            <person name="Wei S."/>
            <person name="Guo J."/>
            <person name="Su C."/>
            <person name="Wu R."/>
            <person name="Zhang Z."/>
            <person name="Liang K."/>
            <person name="Li H."/>
            <person name="Wang T."/>
            <person name="Liu H."/>
            <person name="Zhang C."/>
            <person name="Li Z."/>
            <person name="Wang Q."/>
            <person name="Meng J."/>
        </authorList>
    </citation>
    <scope>NUCLEOTIDE SEQUENCE [LARGE SCALE GENOMIC DNA]</scope>
    <source>
        <strain evidence="1 2">WHSC-8</strain>
    </source>
</reference>
<name>A0A7U5HVN6_9SPHN</name>
<dbReference type="RefSeq" id="WP_044335473.1">
    <property type="nucleotide sequence ID" value="NZ_CP010836.1"/>
</dbReference>
<keyword evidence="2" id="KW-1185">Reference proteome</keyword>
<gene>
    <name evidence="1" type="ORF">TS85_23365</name>
</gene>
<accession>A0A7U5HVN6</accession>
<evidence type="ECO:0000313" key="2">
    <source>
        <dbReference type="Proteomes" id="UP000032300"/>
    </source>
</evidence>
<sequence length="171" mass="17586">MIAAIGWPDGVAESPAAVPIQPCALPPLAFAKRAKAKKLDMTDALIGSVLAGMVSSKAKEPPAADAPAAEPTSWCREGAAGPIYATYRSGGTDSYVLALADAGRTISVAPGISLDDKQPPVAIYLNDLDRTLVYPGFDGLPRPDQVVAAVQKGSPISSTSRNGKDITIDAK</sequence>
<organism evidence="1 2">
    <name type="scientific">Sphingomonas hengshuiensis</name>
    <dbReference type="NCBI Taxonomy" id="1609977"/>
    <lineage>
        <taxon>Bacteria</taxon>
        <taxon>Pseudomonadati</taxon>
        <taxon>Pseudomonadota</taxon>
        <taxon>Alphaproteobacteria</taxon>
        <taxon>Sphingomonadales</taxon>
        <taxon>Sphingomonadaceae</taxon>
        <taxon>Sphingomonas</taxon>
    </lineage>
</organism>
<evidence type="ECO:0000313" key="1">
    <source>
        <dbReference type="EMBL" id="AJP74099.1"/>
    </source>
</evidence>
<reference evidence="1 2" key="1">
    <citation type="journal article" date="2015" name="Int. J. Syst. Evol. Microbiol.">
        <title>Sphingomonas hengshuiensis sp. nov., isolated from lake wetland.</title>
        <authorList>
            <person name="Wei S."/>
            <person name="Wang T."/>
            <person name="Liu H."/>
            <person name="Zhang C."/>
            <person name="Guo J."/>
            <person name="Wang Q."/>
            <person name="Liang K."/>
            <person name="Zhang Z."/>
        </authorList>
    </citation>
    <scope>NUCLEOTIDE SEQUENCE [LARGE SCALE GENOMIC DNA]</scope>
    <source>
        <strain evidence="1 2">WHSC-8</strain>
    </source>
</reference>
<dbReference type="KEGG" id="sphi:TS85_23365"/>
<dbReference type="EMBL" id="CP010836">
    <property type="protein sequence ID" value="AJP74099.1"/>
    <property type="molecule type" value="Genomic_DNA"/>
</dbReference>
<protein>
    <submittedName>
        <fullName evidence="1">Uncharacterized protein</fullName>
    </submittedName>
</protein>